<proteinExistence type="predicted"/>
<keyword evidence="1" id="KW-0812">Transmembrane</keyword>
<gene>
    <name evidence="2" type="ORF">rCG_56418</name>
</gene>
<dbReference type="AlphaFoldDB" id="A6IBD3"/>
<evidence type="ECO:0000313" key="2">
    <source>
        <dbReference type="EMBL" id="EDL91401.1"/>
    </source>
</evidence>
<feature type="transmembrane region" description="Helical" evidence="1">
    <location>
        <begin position="116"/>
        <end position="137"/>
    </location>
</feature>
<dbReference type="EMBL" id="CH473957">
    <property type="protein sequence ID" value="EDL91401.1"/>
    <property type="molecule type" value="Genomic_DNA"/>
</dbReference>
<protein>
    <submittedName>
        <fullName evidence="2">RCG56418</fullName>
    </submittedName>
</protein>
<keyword evidence="1" id="KW-1133">Transmembrane helix</keyword>
<evidence type="ECO:0000256" key="1">
    <source>
        <dbReference type="SAM" id="Phobius"/>
    </source>
</evidence>
<keyword evidence="1" id="KW-0472">Membrane</keyword>
<dbReference type="Proteomes" id="UP000234681">
    <property type="component" value="Chromosome 4"/>
</dbReference>
<accession>A6IBD3</accession>
<sequence length="177" mass="20660">MPHSHNVIKTVQITSGNSTAKEPSSDSCRGVRTEAQEPHCGSQCCPRIHKQVWYLECQTIGEGTRRSVRYYSCGFLLANQPGRHCWWNPSWRSLHGVNLYPTLMSTPTAYSRTRAAMGYLHLIILIYYNLTFVMTQLQKSFKERKRMEEKKKTPLFFRWSILTDQMEKLLEHSLVFI</sequence>
<evidence type="ECO:0000313" key="3">
    <source>
        <dbReference type="Proteomes" id="UP000234681"/>
    </source>
</evidence>
<name>A6IBD3_RAT</name>
<reference evidence="3" key="1">
    <citation type="submission" date="2005-09" db="EMBL/GenBank/DDBJ databases">
        <authorList>
            <person name="Mural R.J."/>
            <person name="Li P.W."/>
            <person name="Adams M.D."/>
            <person name="Amanatides P.G."/>
            <person name="Baden-Tillson H."/>
            <person name="Barnstead M."/>
            <person name="Chin S.H."/>
            <person name="Dew I."/>
            <person name="Evans C.A."/>
            <person name="Ferriera S."/>
            <person name="Flanigan M."/>
            <person name="Fosler C."/>
            <person name="Glodek A."/>
            <person name="Gu Z."/>
            <person name="Holt R.A."/>
            <person name="Jennings D."/>
            <person name="Kraft C.L."/>
            <person name="Lu F."/>
            <person name="Nguyen T."/>
            <person name="Nusskern D.R."/>
            <person name="Pfannkoch C.M."/>
            <person name="Sitter C."/>
            <person name="Sutton G.G."/>
            <person name="Venter J.C."/>
            <person name="Wang Z."/>
            <person name="Woodage T."/>
            <person name="Zheng X.H."/>
            <person name="Zhong F."/>
        </authorList>
    </citation>
    <scope>NUCLEOTIDE SEQUENCE [LARGE SCALE GENOMIC DNA]</scope>
    <source>
        <strain>BN</strain>
        <strain evidence="3">Sprague-Dawley</strain>
    </source>
</reference>
<organism evidence="2 3">
    <name type="scientific">Rattus norvegicus</name>
    <name type="common">Rat</name>
    <dbReference type="NCBI Taxonomy" id="10116"/>
    <lineage>
        <taxon>Eukaryota</taxon>
        <taxon>Metazoa</taxon>
        <taxon>Chordata</taxon>
        <taxon>Craniata</taxon>
        <taxon>Vertebrata</taxon>
        <taxon>Euteleostomi</taxon>
        <taxon>Mammalia</taxon>
        <taxon>Eutheria</taxon>
        <taxon>Euarchontoglires</taxon>
        <taxon>Glires</taxon>
        <taxon>Rodentia</taxon>
        <taxon>Myomorpha</taxon>
        <taxon>Muroidea</taxon>
        <taxon>Muridae</taxon>
        <taxon>Murinae</taxon>
        <taxon>Rattus</taxon>
    </lineage>
</organism>